<name>A0A978W552_ZIZJJ</name>
<evidence type="ECO:0000313" key="7">
    <source>
        <dbReference type="EMBL" id="KAH7547086.1"/>
    </source>
</evidence>
<protein>
    <submittedName>
        <fullName evidence="7">Uncharacterized protein</fullName>
    </submittedName>
</protein>
<accession>A0A978W552</accession>
<keyword evidence="2" id="KW-0805">Transcription regulation</keyword>
<feature type="compositionally biased region" description="Polar residues" evidence="6">
    <location>
        <begin position="76"/>
        <end position="87"/>
    </location>
</feature>
<evidence type="ECO:0000256" key="3">
    <source>
        <dbReference type="ARBA" id="ARBA00023163"/>
    </source>
</evidence>
<gene>
    <name evidence="7" type="ORF">FEM48_Zijuj01G0269800</name>
</gene>
<evidence type="ECO:0000256" key="5">
    <source>
        <dbReference type="PROSITE-ProRule" id="PRU01191"/>
    </source>
</evidence>
<feature type="short sequence motif" description="VHIID" evidence="5">
    <location>
        <begin position="230"/>
        <end position="234"/>
    </location>
</feature>
<evidence type="ECO:0000256" key="4">
    <source>
        <dbReference type="ARBA" id="ARBA00023242"/>
    </source>
</evidence>
<keyword evidence="3" id="KW-0804">Transcription</keyword>
<organism evidence="7 8">
    <name type="scientific">Ziziphus jujuba var. spinosa</name>
    <dbReference type="NCBI Taxonomy" id="714518"/>
    <lineage>
        <taxon>Eukaryota</taxon>
        <taxon>Viridiplantae</taxon>
        <taxon>Streptophyta</taxon>
        <taxon>Embryophyta</taxon>
        <taxon>Tracheophyta</taxon>
        <taxon>Spermatophyta</taxon>
        <taxon>Magnoliopsida</taxon>
        <taxon>eudicotyledons</taxon>
        <taxon>Gunneridae</taxon>
        <taxon>Pentapetalae</taxon>
        <taxon>rosids</taxon>
        <taxon>fabids</taxon>
        <taxon>Rosales</taxon>
        <taxon>Rhamnaceae</taxon>
        <taxon>Paliureae</taxon>
        <taxon>Ziziphus</taxon>
    </lineage>
</organism>
<dbReference type="Proteomes" id="UP000813462">
    <property type="component" value="Unassembled WGS sequence"/>
</dbReference>
<evidence type="ECO:0000256" key="2">
    <source>
        <dbReference type="ARBA" id="ARBA00023015"/>
    </source>
</evidence>
<dbReference type="PROSITE" id="PS50985">
    <property type="entry name" value="GRAS"/>
    <property type="match status" value="1"/>
</dbReference>
<comment type="caution">
    <text evidence="5">Lacks conserved residue(s) required for the propagation of feature annotation.</text>
</comment>
<evidence type="ECO:0000256" key="1">
    <source>
        <dbReference type="ARBA" id="ARBA00004123"/>
    </source>
</evidence>
<evidence type="ECO:0000313" key="8">
    <source>
        <dbReference type="Proteomes" id="UP000813462"/>
    </source>
</evidence>
<evidence type="ECO:0000256" key="6">
    <source>
        <dbReference type="SAM" id="MobiDB-lite"/>
    </source>
</evidence>
<dbReference type="GO" id="GO:0005634">
    <property type="term" value="C:nucleus"/>
    <property type="evidence" value="ECO:0007669"/>
    <property type="project" value="UniProtKB-SubCell"/>
</dbReference>
<proteinExistence type="inferred from homology"/>
<comment type="subcellular location">
    <subcellularLocation>
        <location evidence="1">Nucleus</location>
    </subcellularLocation>
</comment>
<sequence length="257" mass="28129">MVTVEEPEPDSASDHILDWLEDSVSFIPSFLDEPHNSREINGYHWWAESQDITHDLINTSASINSPPAVYTDISTAPANPTISNHNQQKSKGRRINKAEDGDIAAAEAVVPPPKESGGNKERLGNNCNNGNVKEGRWEEQLLNPRATAITAGNLTRVQHLLYVLHEPASPAGDRRLLTHHLSSSSASYCSASEGHVSSKISTLVCLPIQHCKILQSSKSSQKNLTSKRNLHILDVGVSHSVRWPTLLAVQVVPLHSQ</sequence>
<reference evidence="7" key="1">
    <citation type="journal article" date="2021" name="Front. Plant Sci.">
        <title>Chromosome-Scale Genome Assembly for Chinese Sour Jujube and Insights Into Its Genome Evolution and Domestication Signature.</title>
        <authorList>
            <person name="Shen L.-Y."/>
            <person name="Luo H."/>
            <person name="Wang X.-L."/>
            <person name="Wang X.-M."/>
            <person name="Qiu X.-J."/>
            <person name="Liu H."/>
            <person name="Zhou S.-S."/>
            <person name="Jia K.-H."/>
            <person name="Nie S."/>
            <person name="Bao Y.-T."/>
            <person name="Zhang R.-G."/>
            <person name="Yun Q.-Z."/>
            <person name="Chai Y.-H."/>
            <person name="Lu J.-Y."/>
            <person name="Li Y."/>
            <person name="Zhao S.-W."/>
            <person name="Mao J.-F."/>
            <person name="Jia S.-G."/>
            <person name="Mao Y.-M."/>
        </authorList>
    </citation>
    <scope>NUCLEOTIDE SEQUENCE</scope>
    <source>
        <strain evidence="7">AT0</strain>
        <tissue evidence="7">Leaf</tissue>
    </source>
</reference>
<dbReference type="AlphaFoldDB" id="A0A978W552"/>
<dbReference type="EMBL" id="JAEACU010000001">
    <property type="protein sequence ID" value="KAH7547086.1"/>
    <property type="molecule type" value="Genomic_DNA"/>
</dbReference>
<dbReference type="InterPro" id="IPR005202">
    <property type="entry name" value="TF_GRAS"/>
</dbReference>
<comment type="caution">
    <text evidence="7">The sequence shown here is derived from an EMBL/GenBank/DDBJ whole genome shotgun (WGS) entry which is preliminary data.</text>
</comment>
<comment type="similarity">
    <text evidence="5">Belongs to the GRAS family.</text>
</comment>
<feature type="region of interest" description="Disordered" evidence="6">
    <location>
        <begin position="76"/>
        <end position="131"/>
    </location>
</feature>
<keyword evidence="4" id="KW-0539">Nucleus</keyword>